<dbReference type="EMBL" id="BQNB010010648">
    <property type="protein sequence ID" value="GJS80118.1"/>
    <property type="molecule type" value="Genomic_DNA"/>
</dbReference>
<reference evidence="2" key="1">
    <citation type="journal article" date="2022" name="Int. J. Mol. Sci.">
        <title>Draft Genome of Tanacetum Coccineum: Genomic Comparison of Closely Related Tanacetum-Family Plants.</title>
        <authorList>
            <person name="Yamashiro T."/>
            <person name="Shiraishi A."/>
            <person name="Nakayama K."/>
            <person name="Satake H."/>
        </authorList>
    </citation>
    <scope>NUCLEOTIDE SEQUENCE</scope>
</reference>
<dbReference type="Proteomes" id="UP001151760">
    <property type="component" value="Unassembled WGS sequence"/>
</dbReference>
<evidence type="ECO:0000256" key="1">
    <source>
        <dbReference type="SAM" id="MobiDB-lite"/>
    </source>
</evidence>
<gene>
    <name evidence="2" type="ORF">Tco_0729999</name>
</gene>
<name>A0ABQ4YTM2_9ASTR</name>
<sequence length="191" mass="22690">MSTMAKIVIAAGAENHPPMLERIRYDSWQSRMLLYIRGKEHVAKEIWDRVKLLIEGSKLSLQEPESKLYNEFDRFTFEKGETIHSYYLSKFVADVKLAKDMHNTNFDELYAYLRQHEVHANKVRMMRQRFPNPLALVANTYNSPPFYNNQPQYNLSQYHLKSLMIPQQQQFYSPPPQQKSYEAPLIHQQSY</sequence>
<comment type="caution">
    <text evidence="2">The sequence shown here is derived from an EMBL/GenBank/DDBJ whole genome shotgun (WGS) entry which is preliminary data.</text>
</comment>
<protein>
    <submittedName>
        <fullName evidence="2">Uncharacterized protein</fullName>
    </submittedName>
</protein>
<feature type="region of interest" description="Disordered" evidence="1">
    <location>
        <begin position="171"/>
        <end position="191"/>
    </location>
</feature>
<reference evidence="2" key="2">
    <citation type="submission" date="2022-01" db="EMBL/GenBank/DDBJ databases">
        <authorList>
            <person name="Yamashiro T."/>
            <person name="Shiraishi A."/>
            <person name="Satake H."/>
            <person name="Nakayama K."/>
        </authorList>
    </citation>
    <scope>NUCLEOTIDE SEQUENCE</scope>
</reference>
<evidence type="ECO:0000313" key="3">
    <source>
        <dbReference type="Proteomes" id="UP001151760"/>
    </source>
</evidence>
<evidence type="ECO:0000313" key="2">
    <source>
        <dbReference type="EMBL" id="GJS80118.1"/>
    </source>
</evidence>
<keyword evidence="3" id="KW-1185">Reference proteome</keyword>
<organism evidence="2 3">
    <name type="scientific">Tanacetum coccineum</name>
    <dbReference type="NCBI Taxonomy" id="301880"/>
    <lineage>
        <taxon>Eukaryota</taxon>
        <taxon>Viridiplantae</taxon>
        <taxon>Streptophyta</taxon>
        <taxon>Embryophyta</taxon>
        <taxon>Tracheophyta</taxon>
        <taxon>Spermatophyta</taxon>
        <taxon>Magnoliopsida</taxon>
        <taxon>eudicotyledons</taxon>
        <taxon>Gunneridae</taxon>
        <taxon>Pentapetalae</taxon>
        <taxon>asterids</taxon>
        <taxon>campanulids</taxon>
        <taxon>Asterales</taxon>
        <taxon>Asteraceae</taxon>
        <taxon>Asteroideae</taxon>
        <taxon>Anthemideae</taxon>
        <taxon>Anthemidinae</taxon>
        <taxon>Tanacetum</taxon>
    </lineage>
</organism>
<proteinExistence type="predicted"/>
<accession>A0ABQ4YTM2</accession>